<protein>
    <submittedName>
        <fullName evidence="5">Uncharacterized protein</fullName>
    </submittedName>
</protein>
<keyword evidence="2 3" id="KW-0342">GTP-binding</keyword>
<dbReference type="GO" id="GO:0005525">
    <property type="term" value="F:GTP binding"/>
    <property type="evidence" value="ECO:0007669"/>
    <property type="project" value="UniProtKB-KW"/>
</dbReference>
<feature type="binding site" evidence="3">
    <location>
        <position position="45"/>
    </location>
    <ligand>
        <name>GTP</name>
        <dbReference type="ChEBI" id="CHEBI:37565"/>
    </ligand>
</feature>
<feature type="transmembrane region" description="Helical" evidence="4">
    <location>
        <begin position="59"/>
        <end position="84"/>
    </location>
</feature>
<keyword evidence="4" id="KW-0812">Transmembrane</keyword>
<dbReference type="InterPro" id="IPR006689">
    <property type="entry name" value="Small_GTPase_ARF/SAR"/>
</dbReference>
<comment type="caution">
    <text evidence="5">The sequence shown here is derived from an EMBL/GenBank/DDBJ whole genome shotgun (WGS) entry which is preliminary data.</text>
</comment>
<dbReference type="Gene3D" id="3.40.50.300">
    <property type="entry name" value="P-loop containing nucleotide triphosphate hydrolases"/>
    <property type="match status" value="1"/>
</dbReference>
<evidence type="ECO:0000256" key="3">
    <source>
        <dbReference type="PIRSR" id="PIRSR606689-1"/>
    </source>
</evidence>
<organism evidence="5 6">
    <name type="scientific">Papaver nudicaule</name>
    <name type="common">Iceland poppy</name>
    <dbReference type="NCBI Taxonomy" id="74823"/>
    <lineage>
        <taxon>Eukaryota</taxon>
        <taxon>Viridiplantae</taxon>
        <taxon>Streptophyta</taxon>
        <taxon>Embryophyta</taxon>
        <taxon>Tracheophyta</taxon>
        <taxon>Spermatophyta</taxon>
        <taxon>Magnoliopsida</taxon>
        <taxon>Ranunculales</taxon>
        <taxon>Papaveraceae</taxon>
        <taxon>Papaveroideae</taxon>
        <taxon>Papaver</taxon>
    </lineage>
</organism>
<evidence type="ECO:0000256" key="2">
    <source>
        <dbReference type="ARBA" id="ARBA00023134"/>
    </source>
</evidence>
<dbReference type="SUPFAM" id="SSF52540">
    <property type="entry name" value="P-loop containing nucleoside triphosphate hydrolases"/>
    <property type="match status" value="1"/>
</dbReference>
<keyword evidence="6" id="KW-1185">Reference proteome</keyword>
<keyword evidence="1 3" id="KW-0547">Nucleotide-binding</keyword>
<dbReference type="AlphaFoldDB" id="A0AA41VY01"/>
<sequence length="108" mass="12365">MCKTCFWVFIMQTSGYSEDMIPIIGFNMRKVTKGNVAIRLRDLGGQPRFRSMWERYCRAGAQLVLTYVNSLYIIVMSAVCSSYFDQCFFLDPQKPIGSPAILEDSGFH</sequence>
<proteinExistence type="predicted"/>
<name>A0AA41VY01_PAPNU</name>
<gene>
    <name evidence="5" type="ORF">MKW94_026628</name>
</gene>
<accession>A0AA41VY01</accession>
<keyword evidence="4" id="KW-1133">Transmembrane helix</keyword>
<reference evidence="5" key="1">
    <citation type="submission" date="2022-03" db="EMBL/GenBank/DDBJ databases">
        <title>A functionally conserved STORR gene fusion in Papaver species that diverged 16.8 million years ago.</title>
        <authorList>
            <person name="Catania T."/>
        </authorList>
    </citation>
    <scope>NUCLEOTIDE SEQUENCE</scope>
    <source>
        <strain evidence="5">S-191538</strain>
    </source>
</reference>
<keyword evidence="4" id="KW-0472">Membrane</keyword>
<dbReference type="GO" id="GO:0003924">
    <property type="term" value="F:GTPase activity"/>
    <property type="evidence" value="ECO:0007669"/>
    <property type="project" value="InterPro"/>
</dbReference>
<evidence type="ECO:0000256" key="1">
    <source>
        <dbReference type="ARBA" id="ARBA00022741"/>
    </source>
</evidence>
<dbReference type="PANTHER" id="PTHR45732">
    <property type="entry name" value="ADP-RIBOSYLATION FACTOR-LIKE PROTEIN 8"/>
    <property type="match status" value="1"/>
</dbReference>
<dbReference type="Proteomes" id="UP001177140">
    <property type="component" value="Unassembled WGS sequence"/>
</dbReference>
<evidence type="ECO:0000256" key="4">
    <source>
        <dbReference type="SAM" id="Phobius"/>
    </source>
</evidence>
<dbReference type="InterPro" id="IPR027417">
    <property type="entry name" value="P-loop_NTPase"/>
</dbReference>
<dbReference type="EMBL" id="JAJJMA010318145">
    <property type="protein sequence ID" value="MCL7049611.1"/>
    <property type="molecule type" value="Genomic_DNA"/>
</dbReference>
<evidence type="ECO:0000313" key="6">
    <source>
        <dbReference type="Proteomes" id="UP001177140"/>
    </source>
</evidence>
<dbReference type="PANTHER" id="PTHR45732:SF17">
    <property type="entry name" value="ADP-RIBOSYLATION FACTOR-LIKE PROTEIN 8A-RELATED"/>
    <property type="match status" value="1"/>
</dbReference>
<dbReference type="Pfam" id="PF00025">
    <property type="entry name" value="Arf"/>
    <property type="match status" value="1"/>
</dbReference>
<evidence type="ECO:0000313" key="5">
    <source>
        <dbReference type="EMBL" id="MCL7049611.1"/>
    </source>
</evidence>